<dbReference type="STRING" id="225848.Sps_02463"/>
<dbReference type="Gene3D" id="3.10.450.50">
    <property type="match status" value="1"/>
</dbReference>
<dbReference type="KEGG" id="spsw:Sps_02463"/>
<dbReference type="SUPFAM" id="SSF54427">
    <property type="entry name" value="NTF2-like"/>
    <property type="match status" value="1"/>
</dbReference>
<dbReference type="InterPro" id="IPR032710">
    <property type="entry name" value="NTF2-like_dom_sf"/>
</dbReference>
<protein>
    <submittedName>
        <fullName evidence="2">SnoaL-like domain</fullName>
    </submittedName>
</protein>
<name>A0A1S6HQ07_9GAMM</name>
<accession>A0A1S6HQ07</accession>
<dbReference type="InterPro" id="IPR037401">
    <property type="entry name" value="SnoaL-like"/>
</dbReference>
<dbReference type="Proteomes" id="UP000189545">
    <property type="component" value="Chromosome"/>
</dbReference>
<evidence type="ECO:0000313" key="3">
    <source>
        <dbReference type="Proteomes" id="UP000189545"/>
    </source>
</evidence>
<evidence type="ECO:0000259" key="1">
    <source>
        <dbReference type="Pfam" id="PF12680"/>
    </source>
</evidence>
<proteinExistence type="predicted"/>
<organism evidence="2 3">
    <name type="scientific">Shewanella psychrophila</name>
    <dbReference type="NCBI Taxonomy" id="225848"/>
    <lineage>
        <taxon>Bacteria</taxon>
        <taxon>Pseudomonadati</taxon>
        <taxon>Pseudomonadota</taxon>
        <taxon>Gammaproteobacteria</taxon>
        <taxon>Alteromonadales</taxon>
        <taxon>Shewanellaceae</taxon>
        <taxon>Shewanella</taxon>
    </lineage>
</organism>
<gene>
    <name evidence="2" type="ORF">Sps_02463</name>
</gene>
<dbReference type="Pfam" id="PF12680">
    <property type="entry name" value="SnoaL_2"/>
    <property type="match status" value="1"/>
</dbReference>
<evidence type="ECO:0000313" key="2">
    <source>
        <dbReference type="EMBL" id="AQS37617.1"/>
    </source>
</evidence>
<reference evidence="2 3" key="1">
    <citation type="submission" date="2016-03" db="EMBL/GenBank/DDBJ databases">
        <title>Complete genome sequence of Shewanella psychrophila WP2, a deep sea bacterium isolated from west Pacific sediment.</title>
        <authorList>
            <person name="Xu G."/>
            <person name="Jian H."/>
        </authorList>
    </citation>
    <scope>NUCLEOTIDE SEQUENCE [LARGE SCALE GENOMIC DNA]</scope>
    <source>
        <strain evidence="2 3">WP2</strain>
    </source>
</reference>
<dbReference type="EMBL" id="CP014782">
    <property type="protein sequence ID" value="AQS37617.1"/>
    <property type="molecule type" value="Genomic_DNA"/>
</dbReference>
<feature type="domain" description="SnoaL-like" evidence="1">
    <location>
        <begin position="52"/>
        <end position="151"/>
    </location>
</feature>
<sequence length="178" mass="20281">MASVPASIRFKEKLKELIMMISRYLYLILAFVGLPAVANNGEMPLEQQLAVKYIQAVTDHDYKVLSAFYDRDSIFKDRTASKSYTGRRHIISFLRRAHQGVLEYGFNIEHMFNSGSLVVMIGSYHYKGPGDQFGKPGKIIDLAIPGVTTVKLDMDNRRIEEHEDLMDYQTMADQLAVQ</sequence>
<dbReference type="AlphaFoldDB" id="A0A1S6HQ07"/>
<keyword evidence="3" id="KW-1185">Reference proteome</keyword>